<name>A0A8G2CA12_9BACT</name>
<dbReference type="Pfam" id="PF06249">
    <property type="entry name" value="EutQ"/>
    <property type="match status" value="1"/>
</dbReference>
<sequence length="214" mass="23171">MKRVVCAEEVEKLVLQNQSAFYIDDNTILTPSAQDAAALAGIEIIRGAPQPCEPQKSVTDNAISSDLIYAALNALHEKGLLTKFLKELEQRFTAVMCGGGKVVRGDSIKMDPVQTCRNQSVTTGEVSSQEVIGKEDGRINSGFFKISQSCYEQTFACEANCCLLEGTLTVTINGEHVTVHAGDVMHIPAGADVVWETSETARIFYSRFSDSSKG</sequence>
<dbReference type="PANTHER" id="PTHR36169">
    <property type="entry name" value="ETHANOLAMINE UTILIZATION PROTEIN EUTQ"/>
    <property type="match status" value="1"/>
</dbReference>
<dbReference type="EMBL" id="FQZR01000004">
    <property type="protein sequence ID" value="SHJ24406.1"/>
    <property type="molecule type" value="Genomic_DNA"/>
</dbReference>
<protein>
    <submittedName>
        <fullName evidence="1">Ethanolamine utilization protein EutQ</fullName>
    </submittedName>
</protein>
<dbReference type="SUPFAM" id="SSF51182">
    <property type="entry name" value="RmlC-like cupins"/>
    <property type="match status" value="1"/>
</dbReference>
<organism evidence="1 2">
    <name type="scientific">Halodesulfovibrio aestuarii</name>
    <dbReference type="NCBI Taxonomy" id="126333"/>
    <lineage>
        <taxon>Bacteria</taxon>
        <taxon>Pseudomonadati</taxon>
        <taxon>Thermodesulfobacteriota</taxon>
        <taxon>Desulfovibrionia</taxon>
        <taxon>Desulfovibrionales</taxon>
        <taxon>Desulfovibrionaceae</taxon>
        <taxon>Halodesulfovibrio</taxon>
    </lineage>
</organism>
<dbReference type="InterPro" id="IPR011051">
    <property type="entry name" value="RmlC_Cupin_sf"/>
</dbReference>
<accession>A0A8G2CA12</accession>
<dbReference type="InterPro" id="IPR010424">
    <property type="entry name" value="EutQ"/>
</dbReference>
<comment type="caution">
    <text evidence="1">The sequence shown here is derived from an EMBL/GenBank/DDBJ whole genome shotgun (WGS) entry which is preliminary data.</text>
</comment>
<evidence type="ECO:0000313" key="1">
    <source>
        <dbReference type="EMBL" id="SHJ24406.1"/>
    </source>
</evidence>
<dbReference type="AlphaFoldDB" id="A0A8G2CA12"/>
<dbReference type="Proteomes" id="UP000184001">
    <property type="component" value="Unassembled WGS sequence"/>
</dbReference>
<proteinExistence type="predicted"/>
<gene>
    <name evidence="1" type="ORF">SAMN05660830_01909</name>
</gene>
<evidence type="ECO:0000313" key="2">
    <source>
        <dbReference type="Proteomes" id="UP000184001"/>
    </source>
</evidence>
<reference evidence="1 2" key="1">
    <citation type="submission" date="2016-11" db="EMBL/GenBank/DDBJ databases">
        <authorList>
            <person name="Varghese N."/>
            <person name="Submissions S."/>
        </authorList>
    </citation>
    <scope>NUCLEOTIDE SEQUENCE [LARGE SCALE GENOMIC DNA]</scope>
    <source>
        <strain evidence="1 2">DSM 17919</strain>
    </source>
</reference>
<dbReference type="InterPro" id="IPR014710">
    <property type="entry name" value="RmlC-like_jellyroll"/>
</dbReference>
<dbReference type="PANTHER" id="PTHR36169:SF1">
    <property type="entry name" value="ACETATE KINASE EUTQ"/>
    <property type="match status" value="1"/>
</dbReference>
<dbReference type="Gene3D" id="2.60.120.10">
    <property type="entry name" value="Jelly Rolls"/>
    <property type="match status" value="1"/>
</dbReference>
<dbReference type="RefSeq" id="WP_019999984.1">
    <property type="nucleotide sequence ID" value="NZ_CP192217.1"/>
</dbReference>